<dbReference type="InterPro" id="IPR004942">
    <property type="entry name" value="Roadblock/LAMTOR2_dom"/>
</dbReference>
<accession>A0ABN9NBZ9</accession>
<evidence type="ECO:0000259" key="1">
    <source>
        <dbReference type="SMART" id="SM00960"/>
    </source>
</evidence>
<dbReference type="SMART" id="SM00960">
    <property type="entry name" value="Robl_LC7"/>
    <property type="match status" value="1"/>
</dbReference>
<sequence>MTFPTEPAEHRRPAETSLDWLVSKFTREVPGVSHAVLVSVDGLTVAASEHLPTERADQLAAVASGLASLATGAAQLFEGGRVLQSVVEMEQGYLLLMRVGDGSHLATLASASCDIGQIGYEMAVLVERVGAVVQSARRSAPSAGRSRGAGEW</sequence>
<feature type="domain" description="Roadblock/LAMTOR2" evidence="1">
    <location>
        <begin position="19"/>
        <end position="109"/>
    </location>
</feature>
<dbReference type="Gene3D" id="3.30.450.30">
    <property type="entry name" value="Dynein light chain 2a, cytoplasmic"/>
    <property type="match status" value="1"/>
</dbReference>
<gene>
    <name evidence="2" type="ORF">MU0083_002941</name>
</gene>
<evidence type="ECO:0000313" key="2">
    <source>
        <dbReference type="EMBL" id="CAJ1502471.1"/>
    </source>
</evidence>
<dbReference type="RefSeq" id="WP_308473672.1">
    <property type="nucleotide sequence ID" value="NZ_OY726394.1"/>
</dbReference>
<dbReference type="InterPro" id="IPR053141">
    <property type="entry name" value="Mycobact_SerProt_Inhib_Rv3364c"/>
</dbReference>
<protein>
    <submittedName>
        <fullName evidence="2">Roadblock/LC7 domain-containing protein</fullName>
    </submittedName>
</protein>
<keyword evidence="3" id="KW-1185">Reference proteome</keyword>
<organism evidence="2 3">
    <name type="scientific">[Mycobacterium] kokjensenii</name>
    <dbReference type="NCBI Taxonomy" id="3064287"/>
    <lineage>
        <taxon>Bacteria</taxon>
        <taxon>Bacillati</taxon>
        <taxon>Actinomycetota</taxon>
        <taxon>Actinomycetes</taxon>
        <taxon>Mycobacteriales</taxon>
        <taxon>Mycobacteriaceae</taxon>
        <taxon>Mycolicibacter</taxon>
    </lineage>
</organism>
<name>A0ABN9NBZ9_9MYCO</name>
<proteinExistence type="predicted"/>
<dbReference type="Proteomes" id="UP001190336">
    <property type="component" value="Chromosome"/>
</dbReference>
<reference evidence="2 3" key="1">
    <citation type="submission" date="2023-08" db="EMBL/GenBank/DDBJ databases">
        <authorList>
            <person name="Folkvardsen B D."/>
            <person name="Norman A."/>
        </authorList>
    </citation>
    <scope>NUCLEOTIDE SEQUENCE [LARGE SCALE GENOMIC DNA]</scope>
    <source>
        <strain evidence="2 3">Mu0083</strain>
    </source>
</reference>
<dbReference type="PANTHER" id="PTHR36222">
    <property type="entry name" value="SERINE PROTEASE INHIBITOR RV3364C"/>
    <property type="match status" value="1"/>
</dbReference>
<evidence type="ECO:0000313" key="3">
    <source>
        <dbReference type="Proteomes" id="UP001190336"/>
    </source>
</evidence>
<dbReference type="SUPFAM" id="SSF103196">
    <property type="entry name" value="Roadblock/LC7 domain"/>
    <property type="match status" value="1"/>
</dbReference>
<dbReference type="PANTHER" id="PTHR36222:SF1">
    <property type="entry name" value="SERINE PROTEASE INHIBITOR RV3364C"/>
    <property type="match status" value="1"/>
</dbReference>
<dbReference type="Pfam" id="PF03259">
    <property type="entry name" value="Robl_LC7"/>
    <property type="match status" value="1"/>
</dbReference>
<dbReference type="EMBL" id="OY726394">
    <property type="protein sequence ID" value="CAJ1502471.1"/>
    <property type="molecule type" value="Genomic_DNA"/>
</dbReference>